<dbReference type="FunFam" id="3.40.640.10:FF:000031">
    <property type="entry name" value="Kynureninase"/>
    <property type="match status" value="1"/>
</dbReference>
<evidence type="ECO:0000313" key="8">
    <source>
        <dbReference type="Proteomes" id="UP001174936"/>
    </source>
</evidence>
<dbReference type="Proteomes" id="UP001174936">
    <property type="component" value="Unassembled WGS sequence"/>
</dbReference>
<dbReference type="Gene3D" id="3.40.640.10">
    <property type="entry name" value="Type I PLP-dependent aspartate aminotransferase-like (Major domain)"/>
    <property type="match status" value="1"/>
</dbReference>
<evidence type="ECO:0000256" key="1">
    <source>
        <dbReference type="ARBA" id="ARBA00022490"/>
    </source>
</evidence>
<evidence type="ECO:0000256" key="4">
    <source>
        <dbReference type="ARBA" id="ARBA00022898"/>
    </source>
</evidence>
<comment type="catalytic activity">
    <reaction evidence="5">
        <text>L-kynurenine + H2O = anthranilate + L-alanine + H(+)</text>
        <dbReference type="Rhea" id="RHEA:16813"/>
        <dbReference type="ChEBI" id="CHEBI:15377"/>
        <dbReference type="ChEBI" id="CHEBI:15378"/>
        <dbReference type="ChEBI" id="CHEBI:16567"/>
        <dbReference type="ChEBI" id="CHEBI:57959"/>
        <dbReference type="ChEBI" id="CHEBI:57972"/>
        <dbReference type="EC" id="3.7.1.3"/>
    </reaction>
</comment>
<dbReference type="Gene3D" id="3.90.1150.10">
    <property type="entry name" value="Aspartate Aminotransferase, domain 1"/>
    <property type="match status" value="1"/>
</dbReference>
<accession>A0AA40CQ87</accession>
<dbReference type="PANTHER" id="PTHR14084">
    <property type="entry name" value="KYNURENINASE"/>
    <property type="match status" value="1"/>
</dbReference>
<dbReference type="InterPro" id="IPR015421">
    <property type="entry name" value="PyrdxlP-dep_Trfase_major"/>
</dbReference>
<feature type="modified residue" description="N6-(pyridoxal phosphate)lysine" evidence="5">
    <location>
        <position position="165"/>
    </location>
</feature>
<organism evidence="7 8">
    <name type="scientific">Cercophora newfieldiana</name>
    <dbReference type="NCBI Taxonomy" id="92897"/>
    <lineage>
        <taxon>Eukaryota</taxon>
        <taxon>Fungi</taxon>
        <taxon>Dikarya</taxon>
        <taxon>Ascomycota</taxon>
        <taxon>Pezizomycotina</taxon>
        <taxon>Sordariomycetes</taxon>
        <taxon>Sordariomycetidae</taxon>
        <taxon>Sordariales</taxon>
        <taxon>Lasiosphaeriaceae</taxon>
        <taxon>Cercophora</taxon>
    </lineage>
</organism>
<dbReference type="HAMAP" id="MF_01970">
    <property type="entry name" value="Kynureninase"/>
    <property type="match status" value="1"/>
</dbReference>
<dbReference type="GO" id="GO:0030170">
    <property type="term" value="F:pyridoxal phosphate binding"/>
    <property type="evidence" value="ECO:0007669"/>
    <property type="project" value="UniProtKB-UniRule"/>
</dbReference>
<name>A0AA40CQ87_9PEZI</name>
<comment type="pathway">
    <text evidence="5">Amino-acid degradation; L-kynurenine degradation; L-alanine and anthranilate from L-kynurenine: step 1/1.</text>
</comment>
<dbReference type="NCBIfam" id="TIGR01814">
    <property type="entry name" value="kynureninase"/>
    <property type="match status" value="1"/>
</dbReference>
<keyword evidence="4 5" id="KW-0663">Pyridoxal phosphate</keyword>
<keyword evidence="8" id="KW-1185">Reference proteome</keyword>
<reference evidence="7" key="1">
    <citation type="submission" date="2023-06" db="EMBL/GenBank/DDBJ databases">
        <title>Genome-scale phylogeny and comparative genomics of the fungal order Sordariales.</title>
        <authorList>
            <consortium name="Lawrence Berkeley National Laboratory"/>
            <person name="Hensen N."/>
            <person name="Bonometti L."/>
            <person name="Westerberg I."/>
            <person name="Brannstrom I.O."/>
            <person name="Guillou S."/>
            <person name="Cros-Aarteil S."/>
            <person name="Calhoun S."/>
            <person name="Haridas S."/>
            <person name="Kuo A."/>
            <person name="Mondo S."/>
            <person name="Pangilinan J."/>
            <person name="Riley R."/>
            <person name="Labutti K."/>
            <person name="Andreopoulos B."/>
            <person name="Lipzen A."/>
            <person name="Chen C."/>
            <person name="Yanf M."/>
            <person name="Daum C."/>
            <person name="Ng V."/>
            <person name="Clum A."/>
            <person name="Steindorff A."/>
            <person name="Ohm R."/>
            <person name="Martin F."/>
            <person name="Silar P."/>
            <person name="Natvig D."/>
            <person name="Lalanne C."/>
            <person name="Gautier V."/>
            <person name="Ament-Velasquez S.L."/>
            <person name="Kruys A."/>
            <person name="Hutchinson M.I."/>
            <person name="Powell A.J."/>
            <person name="Barry K."/>
            <person name="Miller A.N."/>
            <person name="Grigoriev I.V."/>
            <person name="Debuchy R."/>
            <person name="Gladieux P."/>
            <person name="Thoren M.H."/>
            <person name="Johannesson H."/>
        </authorList>
    </citation>
    <scope>NUCLEOTIDE SEQUENCE</scope>
    <source>
        <strain evidence="7">SMH2532-1</strain>
    </source>
</reference>
<dbReference type="InterPro" id="IPR015422">
    <property type="entry name" value="PyrdxlP-dep_Trfase_small"/>
</dbReference>
<evidence type="ECO:0000256" key="2">
    <source>
        <dbReference type="ARBA" id="ARBA00022642"/>
    </source>
</evidence>
<keyword evidence="2 5" id="KW-0662">Pyridine nucleotide biosynthesis</keyword>
<comment type="similarity">
    <text evidence="5">Belongs to the kynureninase family.</text>
</comment>
<dbReference type="GO" id="GO:0097053">
    <property type="term" value="P:L-kynurenine catabolic process"/>
    <property type="evidence" value="ECO:0007669"/>
    <property type="project" value="UniProtKB-UniRule"/>
</dbReference>
<feature type="binding site" evidence="5">
    <location>
        <position position="28"/>
    </location>
    <ligand>
        <name>pyridoxal 5'-phosphate</name>
        <dbReference type="ChEBI" id="CHEBI:597326"/>
    </ligand>
</feature>
<evidence type="ECO:0000256" key="3">
    <source>
        <dbReference type="ARBA" id="ARBA00022801"/>
    </source>
</evidence>
<comment type="caution">
    <text evidence="7">The sequence shown here is derived from an EMBL/GenBank/DDBJ whole genome shotgun (WGS) entry which is preliminary data.</text>
</comment>
<feature type="binding site" evidence="5">
    <location>
        <begin position="55"/>
        <end position="58"/>
    </location>
    <ligand>
        <name>pyridoxal 5'-phosphate</name>
        <dbReference type="ChEBI" id="CHEBI:597326"/>
    </ligand>
</feature>
<comment type="subunit">
    <text evidence="5">Homodimer.</text>
</comment>
<dbReference type="SUPFAM" id="SSF53383">
    <property type="entry name" value="PLP-dependent transferases"/>
    <property type="match status" value="1"/>
</dbReference>
<dbReference type="InterPro" id="IPR015424">
    <property type="entry name" value="PyrdxlP-dep_Trfase"/>
</dbReference>
<evidence type="ECO:0000313" key="7">
    <source>
        <dbReference type="EMBL" id="KAK0647105.1"/>
    </source>
</evidence>
<comment type="catalytic activity">
    <reaction evidence="5">
        <text>3-hydroxy-L-kynurenine + H2O = 3-hydroxyanthranilate + L-alanine + H(+)</text>
        <dbReference type="Rhea" id="RHEA:25143"/>
        <dbReference type="ChEBI" id="CHEBI:15377"/>
        <dbReference type="ChEBI" id="CHEBI:15378"/>
        <dbReference type="ChEBI" id="CHEBI:36559"/>
        <dbReference type="ChEBI" id="CHEBI:57972"/>
        <dbReference type="ChEBI" id="CHEBI:58125"/>
    </reaction>
</comment>
<comment type="pathway">
    <text evidence="5">Cofactor biosynthesis; NAD(+) biosynthesis; quinolinate from L-kynurenine: step 2/3.</text>
</comment>
<sequence>MAEDCARKSVDIVGASSTSEVVIMNTLTANLHLLMASFYRPTEQRHKIILEWRPFPSDWYAIQTQIQWHGLDPATSMIEIQPDATLYLSTSAILAAIDAHADSTALLLLPGIQYYTGQLFDIPVITRYARERGIVVGWDLAHAAGNVELALHDWDVDFAVWCTYKYLNAGPGAIAGAFVHERHGGISADGSFRHRLAGWYGADKKVRFNMDKEFVPTPGAGGFQLSNPSGVDLAGLSAALEVFARAGGIKKLRAKGLVLTAYLEWLLEGVLEEKRGSGKEPDFRIITPKDPRERGSQLSLLLRPGLLEKVSKALAENGVVCDARKPDVIRVAPVPMYCRFEDAWRFVQIFGAALREN</sequence>
<comment type="subcellular location">
    <subcellularLocation>
        <location evidence="5">Cytoplasm</location>
    </subcellularLocation>
</comment>
<dbReference type="GO" id="GO:0043420">
    <property type="term" value="P:anthranilate metabolic process"/>
    <property type="evidence" value="ECO:0007669"/>
    <property type="project" value="UniProtKB-UniRule"/>
</dbReference>
<dbReference type="PIRSF" id="PIRSF038800">
    <property type="entry name" value="KYNU"/>
    <property type="match status" value="1"/>
</dbReference>
<comment type="caution">
    <text evidence="5">Lacks conserved residue(s) required for the propagation of feature annotation.</text>
</comment>
<proteinExistence type="inferred from homology"/>
<dbReference type="EMBL" id="JAULSV010000004">
    <property type="protein sequence ID" value="KAK0647105.1"/>
    <property type="molecule type" value="Genomic_DNA"/>
</dbReference>
<comment type="function">
    <text evidence="5">Catalyzes the cleavage of L-kynurenine (L-Kyn) and L-3-hydroxykynurenine (L-3OHKyn) into anthranilic acid (AA) and 3-hydroxyanthranilic acid (3-OHAA), respectively.</text>
</comment>
<dbReference type="GO" id="GO:0034354">
    <property type="term" value="P:'de novo' NAD+ biosynthetic process from L-tryptophan"/>
    <property type="evidence" value="ECO:0007669"/>
    <property type="project" value="UniProtKB-UniRule"/>
</dbReference>
<dbReference type="Pfam" id="PF22580">
    <property type="entry name" value="KYNU_C"/>
    <property type="match status" value="1"/>
</dbReference>
<dbReference type="GO" id="GO:0019441">
    <property type="term" value="P:L-tryptophan catabolic process to kynurenine"/>
    <property type="evidence" value="ECO:0007669"/>
    <property type="project" value="TreeGrafter"/>
</dbReference>
<dbReference type="AlphaFoldDB" id="A0AA40CQ87"/>
<protein>
    <recommendedName>
        <fullName evidence="5">Kynureninase</fullName>
        <ecNumber evidence="5">3.7.1.3</ecNumber>
    </recommendedName>
    <alternativeName>
        <fullName evidence="5">Biosynthesis of nicotinic acid protein 5</fullName>
    </alternativeName>
    <alternativeName>
        <fullName evidence="5">L-kynurenine hydrolase</fullName>
    </alternativeName>
</protein>
<feature type="binding site" evidence="5">
    <location>
        <position position="139"/>
    </location>
    <ligand>
        <name>pyridoxal 5'-phosphate</name>
        <dbReference type="ChEBI" id="CHEBI:597326"/>
    </ligand>
</feature>
<gene>
    <name evidence="5" type="primary">BNA5</name>
    <name evidence="7" type="ORF">B0T16DRAFT_414704</name>
</gene>
<dbReference type="EC" id="3.7.1.3" evidence="5"/>
<feature type="domain" description="Aminotransferase class V" evidence="6">
    <location>
        <begin position="10"/>
        <end position="175"/>
    </location>
</feature>
<dbReference type="GO" id="GO:0030429">
    <property type="term" value="F:kynureninase activity"/>
    <property type="evidence" value="ECO:0007669"/>
    <property type="project" value="UniProtKB-UniRule"/>
</dbReference>
<dbReference type="Pfam" id="PF00266">
    <property type="entry name" value="Aminotran_5"/>
    <property type="match status" value="1"/>
</dbReference>
<dbReference type="GO" id="GO:0005737">
    <property type="term" value="C:cytoplasm"/>
    <property type="evidence" value="ECO:0007669"/>
    <property type="project" value="UniProtKB-SubCell"/>
</dbReference>
<dbReference type="InterPro" id="IPR010111">
    <property type="entry name" value="Kynureninase"/>
</dbReference>
<keyword evidence="1 5" id="KW-0963">Cytoplasm</keyword>
<feature type="binding site" evidence="5">
    <location>
        <position position="27"/>
    </location>
    <ligand>
        <name>pyridoxal 5'-phosphate</name>
        <dbReference type="ChEBI" id="CHEBI:597326"/>
    </ligand>
</feature>
<feature type="binding site" evidence="5">
    <location>
        <position position="142"/>
    </location>
    <ligand>
        <name>pyridoxal 5'-phosphate</name>
        <dbReference type="ChEBI" id="CHEBI:597326"/>
    </ligand>
</feature>
<keyword evidence="7" id="KW-0808">Transferase</keyword>
<feature type="binding site" evidence="5">
    <location>
        <position position="227"/>
    </location>
    <ligand>
        <name>pyridoxal 5'-phosphate</name>
        <dbReference type="ChEBI" id="CHEBI:597326"/>
    </ligand>
</feature>
<evidence type="ECO:0000259" key="6">
    <source>
        <dbReference type="Pfam" id="PF00266"/>
    </source>
</evidence>
<dbReference type="GO" id="GO:0019805">
    <property type="term" value="P:quinolinate biosynthetic process"/>
    <property type="evidence" value="ECO:0007669"/>
    <property type="project" value="UniProtKB-UniRule"/>
</dbReference>
<dbReference type="PANTHER" id="PTHR14084:SF2">
    <property type="entry name" value="KYNURENINASE 2"/>
    <property type="match status" value="1"/>
</dbReference>
<dbReference type="InterPro" id="IPR000192">
    <property type="entry name" value="Aminotrans_V_dom"/>
</dbReference>
<evidence type="ECO:0000256" key="5">
    <source>
        <dbReference type="HAMAP-Rule" id="MF_03017"/>
    </source>
</evidence>
<feature type="binding site" evidence="5">
    <location>
        <position position="199"/>
    </location>
    <ligand>
        <name>pyridoxal 5'-phosphate</name>
        <dbReference type="ChEBI" id="CHEBI:597326"/>
    </ligand>
</feature>
<dbReference type="GO" id="GO:0016740">
    <property type="term" value="F:transferase activity"/>
    <property type="evidence" value="ECO:0007669"/>
    <property type="project" value="UniProtKB-KW"/>
</dbReference>
<comment type="cofactor">
    <cofactor evidence="5">
        <name>pyridoxal 5'-phosphate</name>
        <dbReference type="ChEBI" id="CHEBI:597326"/>
    </cofactor>
</comment>
<keyword evidence="3 5" id="KW-0378">Hydrolase</keyword>
<feature type="binding site" evidence="5">
    <location>
        <position position="164"/>
    </location>
    <ligand>
        <name>pyridoxal 5'-phosphate</name>
        <dbReference type="ChEBI" id="CHEBI:597326"/>
    </ligand>
</feature>